<feature type="domain" description="Transglycosylase SLT" evidence="4">
    <location>
        <begin position="150"/>
        <end position="245"/>
    </location>
</feature>
<dbReference type="EMBL" id="QGGW01000008">
    <property type="protein sequence ID" value="PWK59420.1"/>
    <property type="molecule type" value="Genomic_DNA"/>
</dbReference>
<dbReference type="InterPro" id="IPR023346">
    <property type="entry name" value="Lysozyme-like_dom_sf"/>
</dbReference>
<dbReference type="Pfam" id="PF01464">
    <property type="entry name" value="SLT"/>
    <property type="match status" value="1"/>
</dbReference>
<keyword evidence="3" id="KW-0732">Signal</keyword>
<dbReference type="SUPFAM" id="SSF53955">
    <property type="entry name" value="Lysozyme-like"/>
    <property type="match status" value="1"/>
</dbReference>
<name>A0A316GJ39_9RHOB</name>
<dbReference type="Proteomes" id="UP000245708">
    <property type="component" value="Unassembled WGS sequence"/>
</dbReference>
<accession>A0A316GJ39</accession>
<organism evidence="5 6">
    <name type="scientific">Roseicyclus mahoneyensis</name>
    <dbReference type="NCBI Taxonomy" id="164332"/>
    <lineage>
        <taxon>Bacteria</taxon>
        <taxon>Pseudomonadati</taxon>
        <taxon>Pseudomonadota</taxon>
        <taxon>Alphaproteobacteria</taxon>
        <taxon>Rhodobacterales</taxon>
        <taxon>Roseobacteraceae</taxon>
        <taxon>Roseicyclus</taxon>
    </lineage>
</organism>
<dbReference type="PANTHER" id="PTHR37423:SF2">
    <property type="entry name" value="MEMBRANE-BOUND LYTIC MUREIN TRANSGLYCOSYLASE C"/>
    <property type="match status" value="1"/>
</dbReference>
<sequence>MMRQRWARACAIFFVMSFPICAAAQEVAAPPGQGASIRRVVVPGAGQTGPRINIQITAEEHARNTTAPAPVAPSPVALALQEDAPRRSTGGQSDWFWQAISPTLPADPGRFWAAQDLLAASPDAANLSVPRLTTLNRIIADHGADILMASIDTGVSPALVLAVMAVESAGRSEAVSHAGAQGLMQLIPDTAMRFGVTDPFDARQNIRGGVAYLDWLLEEFDGDPLLALAGYNAGEGAVRRNNGVPPFAETRDYVPKVLAAWMMARSLCRSPPELISDGCVFQPIAVN</sequence>
<keyword evidence="6" id="KW-1185">Reference proteome</keyword>
<comment type="caution">
    <text evidence="5">The sequence shown here is derived from an EMBL/GenBank/DDBJ whole genome shotgun (WGS) entry which is preliminary data.</text>
</comment>
<comment type="similarity">
    <text evidence="1">Belongs to the transglycosylase Slt family.</text>
</comment>
<evidence type="ECO:0000256" key="1">
    <source>
        <dbReference type="ARBA" id="ARBA00007734"/>
    </source>
</evidence>
<dbReference type="AlphaFoldDB" id="A0A316GJ39"/>
<dbReference type="CDD" id="cd00254">
    <property type="entry name" value="LT-like"/>
    <property type="match status" value="1"/>
</dbReference>
<feature type="chain" id="PRO_5016258694" evidence="3">
    <location>
        <begin position="25"/>
        <end position="287"/>
    </location>
</feature>
<protein>
    <submittedName>
        <fullName evidence="5">Soluble lytic murein transglycosylase-like protein</fullName>
    </submittedName>
</protein>
<gene>
    <name evidence="5" type="ORF">C7455_108188</name>
</gene>
<reference evidence="5 6" key="1">
    <citation type="submission" date="2018-05" db="EMBL/GenBank/DDBJ databases">
        <title>Genomic Encyclopedia of Type Strains, Phase IV (KMG-IV): sequencing the most valuable type-strain genomes for metagenomic binning, comparative biology and taxonomic classification.</title>
        <authorList>
            <person name="Goeker M."/>
        </authorList>
    </citation>
    <scope>NUCLEOTIDE SEQUENCE [LARGE SCALE GENOMIC DNA]</scope>
    <source>
        <strain evidence="5 6">DSM 16097</strain>
    </source>
</reference>
<evidence type="ECO:0000256" key="2">
    <source>
        <dbReference type="ARBA" id="ARBA00009387"/>
    </source>
</evidence>
<evidence type="ECO:0000313" key="5">
    <source>
        <dbReference type="EMBL" id="PWK59420.1"/>
    </source>
</evidence>
<evidence type="ECO:0000313" key="6">
    <source>
        <dbReference type="Proteomes" id="UP000245708"/>
    </source>
</evidence>
<dbReference type="InterPro" id="IPR008258">
    <property type="entry name" value="Transglycosylase_SLT_dom_1"/>
</dbReference>
<dbReference type="PANTHER" id="PTHR37423">
    <property type="entry name" value="SOLUBLE LYTIC MUREIN TRANSGLYCOSYLASE-RELATED"/>
    <property type="match status" value="1"/>
</dbReference>
<dbReference type="Gene3D" id="1.10.530.10">
    <property type="match status" value="1"/>
</dbReference>
<feature type="signal peptide" evidence="3">
    <location>
        <begin position="1"/>
        <end position="24"/>
    </location>
</feature>
<evidence type="ECO:0000259" key="4">
    <source>
        <dbReference type="Pfam" id="PF01464"/>
    </source>
</evidence>
<comment type="similarity">
    <text evidence="2">Belongs to the virb1 family.</text>
</comment>
<evidence type="ECO:0000256" key="3">
    <source>
        <dbReference type="SAM" id="SignalP"/>
    </source>
</evidence>
<proteinExistence type="inferred from homology"/>